<proteinExistence type="predicted"/>
<dbReference type="EMBL" id="HACG01041262">
    <property type="protein sequence ID" value="CEK88127.1"/>
    <property type="molecule type" value="Transcribed_RNA"/>
</dbReference>
<accession>A0A0B7B5H0</accession>
<reference evidence="1" key="1">
    <citation type="submission" date="2014-12" db="EMBL/GenBank/DDBJ databases">
        <title>Insight into the proteome of Arion vulgaris.</title>
        <authorList>
            <person name="Aradska J."/>
            <person name="Bulat T."/>
            <person name="Smidak R."/>
            <person name="Sarate P."/>
            <person name="Gangsoo J."/>
            <person name="Sialana F."/>
            <person name="Bilban M."/>
            <person name="Lubec G."/>
        </authorList>
    </citation>
    <scope>NUCLEOTIDE SEQUENCE</scope>
    <source>
        <tissue evidence="1">Skin</tissue>
    </source>
</reference>
<protein>
    <submittedName>
        <fullName evidence="1">Uncharacterized protein</fullName>
    </submittedName>
</protein>
<organism evidence="1">
    <name type="scientific">Arion vulgaris</name>
    <dbReference type="NCBI Taxonomy" id="1028688"/>
    <lineage>
        <taxon>Eukaryota</taxon>
        <taxon>Metazoa</taxon>
        <taxon>Spiralia</taxon>
        <taxon>Lophotrochozoa</taxon>
        <taxon>Mollusca</taxon>
        <taxon>Gastropoda</taxon>
        <taxon>Heterobranchia</taxon>
        <taxon>Euthyneura</taxon>
        <taxon>Panpulmonata</taxon>
        <taxon>Eupulmonata</taxon>
        <taxon>Stylommatophora</taxon>
        <taxon>Helicina</taxon>
        <taxon>Arionoidea</taxon>
        <taxon>Arionidae</taxon>
        <taxon>Arion</taxon>
    </lineage>
</organism>
<name>A0A0B7B5H0_9EUPU</name>
<dbReference type="AlphaFoldDB" id="A0A0B7B5H0"/>
<sequence length="61" mass="7241">MRPLVHQCSTFFIDGFISKYALIFILHVGKIYFHRLGHAPYISMSLFPMLQTTTNCRHQRR</sequence>
<evidence type="ECO:0000313" key="1">
    <source>
        <dbReference type="EMBL" id="CEK88127.1"/>
    </source>
</evidence>
<gene>
    <name evidence="1" type="primary">ORF163370</name>
</gene>